<name>A0A0V0XQ15_TRIPS</name>
<keyword evidence="1" id="KW-0812">Transmembrane</keyword>
<organism evidence="2 3">
    <name type="scientific">Trichinella pseudospiralis</name>
    <name type="common">Parasitic roundworm</name>
    <dbReference type="NCBI Taxonomy" id="6337"/>
    <lineage>
        <taxon>Eukaryota</taxon>
        <taxon>Metazoa</taxon>
        <taxon>Ecdysozoa</taxon>
        <taxon>Nematoda</taxon>
        <taxon>Enoplea</taxon>
        <taxon>Dorylaimia</taxon>
        <taxon>Trichinellida</taxon>
        <taxon>Trichinellidae</taxon>
        <taxon>Trichinella</taxon>
    </lineage>
</organism>
<dbReference type="Proteomes" id="UP000054815">
    <property type="component" value="Unassembled WGS sequence"/>
</dbReference>
<accession>A0A0V0XQ15</accession>
<gene>
    <name evidence="2" type="ORF">T4E_8770</name>
</gene>
<comment type="caution">
    <text evidence="2">The sequence shown here is derived from an EMBL/GenBank/DDBJ whole genome shotgun (WGS) entry which is preliminary data.</text>
</comment>
<dbReference type="AlphaFoldDB" id="A0A0V0XQ15"/>
<sequence length="78" mass="8647">MPLILLLLVFQVVKRSSIIFRGDIGSTVSALVVIVVAVVLVLGSDSLEHAEQEEVKRLNPSILARLFFFFPVDLVGRR</sequence>
<feature type="transmembrane region" description="Helical" evidence="1">
    <location>
        <begin position="25"/>
        <end position="43"/>
    </location>
</feature>
<dbReference type="EMBL" id="JYDU01000178">
    <property type="protein sequence ID" value="KRX90014.1"/>
    <property type="molecule type" value="Genomic_DNA"/>
</dbReference>
<keyword evidence="1" id="KW-1133">Transmembrane helix</keyword>
<evidence type="ECO:0000256" key="1">
    <source>
        <dbReference type="SAM" id="Phobius"/>
    </source>
</evidence>
<protein>
    <submittedName>
        <fullName evidence="2">Uncharacterized protein</fullName>
    </submittedName>
</protein>
<evidence type="ECO:0000313" key="2">
    <source>
        <dbReference type="EMBL" id="KRX90014.1"/>
    </source>
</evidence>
<keyword evidence="1" id="KW-0472">Membrane</keyword>
<proteinExistence type="predicted"/>
<evidence type="ECO:0000313" key="3">
    <source>
        <dbReference type="Proteomes" id="UP000054815"/>
    </source>
</evidence>
<reference evidence="2 3" key="1">
    <citation type="submission" date="2015-01" db="EMBL/GenBank/DDBJ databases">
        <title>Evolution of Trichinella species and genotypes.</title>
        <authorList>
            <person name="Korhonen P.K."/>
            <person name="Edoardo P."/>
            <person name="Giuseppe L.R."/>
            <person name="Gasser R.B."/>
        </authorList>
    </citation>
    <scope>NUCLEOTIDE SEQUENCE [LARGE SCALE GENOMIC DNA]</scope>
    <source>
        <strain evidence="2">ISS141</strain>
    </source>
</reference>